<gene>
    <name evidence="7" type="ORF">FN960_17440</name>
</gene>
<evidence type="ECO:0000256" key="5">
    <source>
        <dbReference type="RuleBase" id="RU000499"/>
    </source>
</evidence>
<keyword evidence="3 5" id="KW-0560">Oxidoreductase</keyword>
<dbReference type="GO" id="GO:0034599">
    <property type="term" value="P:cellular response to oxidative stress"/>
    <property type="evidence" value="ECO:0007669"/>
    <property type="project" value="TreeGrafter"/>
</dbReference>
<feature type="active site" evidence="4">
    <location>
        <position position="35"/>
    </location>
</feature>
<reference evidence="7 8" key="1">
    <citation type="submission" date="2019-07" db="EMBL/GenBank/DDBJ databases">
        <authorList>
            <person name="Park Y.J."/>
            <person name="Jeong S.E."/>
            <person name="Jung H.S."/>
        </authorList>
    </citation>
    <scope>NUCLEOTIDE SEQUENCE [LARGE SCALE GENOMIC DNA]</scope>
    <source>
        <strain evidence="8">P16(2019)</strain>
    </source>
</reference>
<keyword evidence="8" id="KW-1185">Reference proteome</keyword>
<comment type="similarity">
    <text evidence="1 5">Belongs to the glutathione peroxidase family.</text>
</comment>
<organism evidence="7 8">
    <name type="scientific">Alkalicoccobacillus porphyridii</name>
    <dbReference type="NCBI Taxonomy" id="2597270"/>
    <lineage>
        <taxon>Bacteria</taxon>
        <taxon>Bacillati</taxon>
        <taxon>Bacillota</taxon>
        <taxon>Bacilli</taxon>
        <taxon>Bacillales</taxon>
        <taxon>Bacillaceae</taxon>
        <taxon>Alkalicoccobacillus</taxon>
    </lineage>
</organism>
<name>A0A553ZUS7_9BACI</name>
<proteinExistence type="inferred from homology"/>
<dbReference type="AlphaFoldDB" id="A0A553ZUS7"/>
<dbReference type="FunFam" id="3.40.30.10:FF:000010">
    <property type="entry name" value="Glutathione peroxidase"/>
    <property type="match status" value="1"/>
</dbReference>
<dbReference type="PROSITE" id="PS51355">
    <property type="entry name" value="GLUTATHIONE_PEROXID_3"/>
    <property type="match status" value="1"/>
</dbReference>
<dbReference type="CDD" id="cd00340">
    <property type="entry name" value="GSH_Peroxidase"/>
    <property type="match status" value="1"/>
</dbReference>
<dbReference type="SUPFAM" id="SSF52833">
    <property type="entry name" value="Thioredoxin-like"/>
    <property type="match status" value="1"/>
</dbReference>
<dbReference type="PANTHER" id="PTHR11592:SF78">
    <property type="entry name" value="GLUTATHIONE PEROXIDASE"/>
    <property type="match status" value="1"/>
</dbReference>
<evidence type="ECO:0000256" key="3">
    <source>
        <dbReference type="ARBA" id="ARBA00023002"/>
    </source>
</evidence>
<dbReference type="InterPro" id="IPR029760">
    <property type="entry name" value="GPX_CS"/>
</dbReference>
<dbReference type="PROSITE" id="PS00460">
    <property type="entry name" value="GLUTATHIONE_PEROXID_1"/>
    <property type="match status" value="1"/>
</dbReference>
<dbReference type="InterPro" id="IPR000889">
    <property type="entry name" value="Glutathione_peroxidase"/>
</dbReference>
<dbReference type="RefSeq" id="WP_143850143.1">
    <property type="nucleotide sequence ID" value="NZ_VLXZ01000013.1"/>
</dbReference>
<dbReference type="InterPro" id="IPR036249">
    <property type="entry name" value="Thioredoxin-like_sf"/>
</dbReference>
<evidence type="ECO:0000313" key="7">
    <source>
        <dbReference type="EMBL" id="TSB45248.1"/>
    </source>
</evidence>
<dbReference type="PANTHER" id="PTHR11592">
    <property type="entry name" value="GLUTATHIONE PEROXIDASE"/>
    <property type="match status" value="1"/>
</dbReference>
<dbReference type="PROSITE" id="PS51352">
    <property type="entry name" value="THIOREDOXIN_2"/>
    <property type="match status" value="1"/>
</dbReference>
<sequence>MSVYDFTVKSSKGEEISLSQYEGKALLIVNTATKCGFATQFDGLEKLHQDYADRGFEVLGFPCNQFMNQEPVEDDEMENVCKVNFGVNFPLFARVDVNGSDAHPLYQHLKKSQKGTIGSDVKWNFTKFLVNQQGEVIERFAPTTKPEKIQPEIEKLLK</sequence>
<evidence type="ECO:0000256" key="4">
    <source>
        <dbReference type="PIRSR" id="PIRSR000303-1"/>
    </source>
</evidence>
<evidence type="ECO:0000256" key="1">
    <source>
        <dbReference type="ARBA" id="ARBA00006926"/>
    </source>
</evidence>
<dbReference type="OrthoDB" id="9789406at2"/>
<evidence type="ECO:0000259" key="6">
    <source>
        <dbReference type="PROSITE" id="PS51352"/>
    </source>
</evidence>
<dbReference type="PROSITE" id="PS00763">
    <property type="entry name" value="GLUTATHIONE_PEROXID_2"/>
    <property type="match status" value="1"/>
</dbReference>
<evidence type="ECO:0000313" key="8">
    <source>
        <dbReference type="Proteomes" id="UP000318521"/>
    </source>
</evidence>
<comment type="caution">
    <text evidence="7">The sequence shown here is derived from an EMBL/GenBank/DDBJ whole genome shotgun (WGS) entry which is preliminary data.</text>
</comment>
<dbReference type="EMBL" id="VLXZ01000013">
    <property type="protein sequence ID" value="TSB45248.1"/>
    <property type="molecule type" value="Genomic_DNA"/>
</dbReference>
<evidence type="ECO:0000256" key="2">
    <source>
        <dbReference type="ARBA" id="ARBA00022559"/>
    </source>
</evidence>
<keyword evidence="2 5" id="KW-0575">Peroxidase</keyword>
<dbReference type="PIRSF" id="PIRSF000303">
    <property type="entry name" value="Glutathion_perox"/>
    <property type="match status" value="1"/>
</dbReference>
<dbReference type="Gene3D" id="3.40.30.10">
    <property type="entry name" value="Glutaredoxin"/>
    <property type="match status" value="1"/>
</dbReference>
<dbReference type="PRINTS" id="PR01011">
    <property type="entry name" value="GLUTPROXDASE"/>
</dbReference>
<accession>A0A553ZUS7</accession>
<dbReference type="GO" id="GO:0004601">
    <property type="term" value="F:peroxidase activity"/>
    <property type="evidence" value="ECO:0007669"/>
    <property type="project" value="UniProtKB-KW"/>
</dbReference>
<dbReference type="Pfam" id="PF00255">
    <property type="entry name" value="GSHPx"/>
    <property type="match status" value="1"/>
</dbReference>
<protein>
    <recommendedName>
        <fullName evidence="5">Glutathione peroxidase</fullName>
    </recommendedName>
</protein>
<dbReference type="Proteomes" id="UP000318521">
    <property type="component" value="Unassembled WGS sequence"/>
</dbReference>
<feature type="domain" description="Thioredoxin" evidence="6">
    <location>
        <begin position="1"/>
        <end position="158"/>
    </location>
</feature>
<dbReference type="InterPro" id="IPR029759">
    <property type="entry name" value="GPX_AS"/>
</dbReference>
<dbReference type="InterPro" id="IPR013766">
    <property type="entry name" value="Thioredoxin_domain"/>
</dbReference>